<evidence type="ECO:0000313" key="10">
    <source>
        <dbReference type="EMBL" id="BES97341.1"/>
    </source>
</evidence>
<dbReference type="PANTHER" id="PTHR42776:SF4">
    <property type="entry name" value="ACYLAMINO-ACID-RELEASING ENZYME"/>
    <property type="match status" value="1"/>
</dbReference>
<reference evidence="10 11" key="1">
    <citation type="submission" date="2023-09" db="EMBL/GenBank/DDBJ databases">
        <title>Nesidiocoris tenuis whole genome shotgun sequence.</title>
        <authorList>
            <person name="Shibata T."/>
            <person name="Shimoda M."/>
            <person name="Kobayashi T."/>
            <person name="Uehara T."/>
        </authorList>
    </citation>
    <scope>NUCLEOTIDE SEQUENCE [LARGE SCALE GENOMIC DNA]</scope>
    <source>
        <strain evidence="10 11">Japan</strain>
    </source>
</reference>
<gene>
    <name evidence="10" type="ORF">NTJ_10151</name>
</gene>
<evidence type="ECO:0000313" key="11">
    <source>
        <dbReference type="Proteomes" id="UP001307889"/>
    </source>
</evidence>
<feature type="domain" description="Acylamino-acid-releasing enzyme N-terminal" evidence="9">
    <location>
        <begin position="18"/>
        <end position="309"/>
    </location>
</feature>
<dbReference type="Proteomes" id="UP001307889">
    <property type="component" value="Chromosome 8"/>
</dbReference>
<name>A0ABN7AYV8_9HEMI</name>
<evidence type="ECO:0000256" key="4">
    <source>
        <dbReference type="ARBA" id="ARBA00011881"/>
    </source>
</evidence>
<keyword evidence="7 10" id="KW-0378">Hydrolase</keyword>
<comment type="subcellular location">
    <subcellularLocation>
        <location evidence="2">Cytoplasm</location>
    </subcellularLocation>
</comment>
<dbReference type="InterPro" id="IPR045550">
    <property type="entry name" value="AARE_N"/>
</dbReference>
<proteinExistence type="inferred from homology"/>
<dbReference type="InterPro" id="IPR001375">
    <property type="entry name" value="Peptidase_S9_cat"/>
</dbReference>
<evidence type="ECO:0000256" key="3">
    <source>
        <dbReference type="ARBA" id="ARBA00010040"/>
    </source>
</evidence>
<dbReference type="SUPFAM" id="SSF53474">
    <property type="entry name" value="alpha/beta-Hydrolases"/>
    <property type="match status" value="1"/>
</dbReference>
<sequence>MCHAGSLATIYENYPVEFGCLQWSSSEEKILYTAEKKKPKSEPFLPTPIKPSEDLSYGDKYVMVEDWGETLPGKSQPVLVVWDWAAGTISELAASPELISNFSLGQGVWAADGSVVCIGWDTRPRRLGKVFCTNRLSSIFRINQDGSHETIWGGNRSVRSVRFSPDGKNLVWLERETFGPHHACMKLMKMSWPPKKDENSSCSAETVVDIVDKSILTANGEPFFGIYSTDLGNFWLNDNKTIVISTSQRASIRSYAIDIDSSQITDITGCSADDETFSLEVLDVKNDYILASRSSLGRLPSLVLKHVKSSDWIVLVKPEETVPSPVIDIVRLKSTVKPEVADEFSAIFCCPKDKKDVPLIVFPHGGPNSASTNISSPLTAFFNKLGFAVLFVNYRGSAGAGEASIKSLEGNVGTVDVMDCHQSALHLLEKYSSVLNRDKVLLFGGSHGGFLVLHLAGQFPETFRCTVALNPVVDLTGFGSSDIPDWVFAQIGEPYGFEKQIEVDSFVRMKSMSPIFYINRVKAPVLLLIGKNDLRVPPSQGINYYYALKARSVPTKLLLYEDNHGLRETPHTVDFAINTILWFLETIDYKFQQ</sequence>
<comment type="subunit">
    <text evidence="4">Homotetramer.</text>
</comment>
<comment type="catalytic activity">
    <reaction evidence="1">
        <text>Cleavage of an N-acetyl or N-formyl amino acid from the N-terminus of a polypeptide.</text>
        <dbReference type="EC" id="3.4.19.1"/>
    </reaction>
</comment>
<evidence type="ECO:0000256" key="5">
    <source>
        <dbReference type="ARBA" id="ARBA00012917"/>
    </source>
</evidence>
<evidence type="ECO:0000259" key="9">
    <source>
        <dbReference type="Pfam" id="PF19283"/>
    </source>
</evidence>
<dbReference type="SUPFAM" id="SSF82171">
    <property type="entry name" value="DPP6 N-terminal domain-like"/>
    <property type="match status" value="1"/>
</dbReference>
<keyword evidence="6" id="KW-0963">Cytoplasm</keyword>
<evidence type="ECO:0000256" key="1">
    <source>
        <dbReference type="ARBA" id="ARBA00000721"/>
    </source>
</evidence>
<organism evidence="10 11">
    <name type="scientific">Nesidiocoris tenuis</name>
    <dbReference type="NCBI Taxonomy" id="355587"/>
    <lineage>
        <taxon>Eukaryota</taxon>
        <taxon>Metazoa</taxon>
        <taxon>Ecdysozoa</taxon>
        <taxon>Arthropoda</taxon>
        <taxon>Hexapoda</taxon>
        <taxon>Insecta</taxon>
        <taxon>Pterygota</taxon>
        <taxon>Neoptera</taxon>
        <taxon>Paraneoptera</taxon>
        <taxon>Hemiptera</taxon>
        <taxon>Heteroptera</taxon>
        <taxon>Panheteroptera</taxon>
        <taxon>Cimicomorpha</taxon>
        <taxon>Miridae</taxon>
        <taxon>Dicyphina</taxon>
        <taxon>Nesidiocoris</taxon>
    </lineage>
</organism>
<protein>
    <recommendedName>
        <fullName evidence="5">acylaminoacyl-peptidase</fullName>
        <ecNumber evidence="5">3.4.19.1</ecNumber>
    </recommendedName>
</protein>
<evidence type="ECO:0000256" key="2">
    <source>
        <dbReference type="ARBA" id="ARBA00004496"/>
    </source>
</evidence>
<evidence type="ECO:0000256" key="6">
    <source>
        <dbReference type="ARBA" id="ARBA00022490"/>
    </source>
</evidence>
<dbReference type="Pfam" id="PF00326">
    <property type="entry name" value="Peptidase_S9"/>
    <property type="match status" value="1"/>
</dbReference>
<feature type="domain" description="Peptidase S9 prolyl oligopeptidase catalytic" evidence="8">
    <location>
        <begin position="380"/>
        <end position="585"/>
    </location>
</feature>
<evidence type="ECO:0000259" key="8">
    <source>
        <dbReference type="Pfam" id="PF00326"/>
    </source>
</evidence>
<dbReference type="InterPro" id="IPR029058">
    <property type="entry name" value="AB_hydrolase_fold"/>
</dbReference>
<dbReference type="EMBL" id="AP028916">
    <property type="protein sequence ID" value="BES97341.1"/>
    <property type="molecule type" value="Genomic_DNA"/>
</dbReference>
<evidence type="ECO:0000256" key="7">
    <source>
        <dbReference type="ARBA" id="ARBA00022801"/>
    </source>
</evidence>
<dbReference type="Pfam" id="PF19283">
    <property type="entry name" value="APEH_N"/>
    <property type="match status" value="1"/>
</dbReference>
<dbReference type="Gene3D" id="3.40.50.1820">
    <property type="entry name" value="alpha/beta hydrolase"/>
    <property type="match status" value="1"/>
</dbReference>
<comment type="similarity">
    <text evidence="3">Belongs to the peptidase S9C family.</text>
</comment>
<dbReference type="PANTHER" id="PTHR42776">
    <property type="entry name" value="SERINE PEPTIDASE S9 FAMILY MEMBER"/>
    <property type="match status" value="1"/>
</dbReference>
<keyword evidence="11" id="KW-1185">Reference proteome</keyword>
<dbReference type="GO" id="GO:0016787">
    <property type="term" value="F:hydrolase activity"/>
    <property type="evidence" value="ECO:0007669"/>
    <property type="project" value="UniProtKB-KW"/>
</dbReference>
<accession>A0ABN7AYV8</accession>
<dbReference type="EC" id="3.4.19.1" evidence="5"/>